<evidence type="ECO:0000256" key="5">
    <source>
        <dbReference type="ARBA" id="ARBA00022889"/>
    </source>
</evidence>
<dbReference type="GO" id="GO:0007156">
    <property type="term" value="P:homophilic cell adhesion via plasma membrane adhesion molecules"/>
    <property type="evidence" value="ECO:0007669"/>
    <property type="project" value="InterPro"/>
</dbReference>
<evidence type="ECO:0000256" key="4">
    <source>
        <dbReference type="ARBA" id="ARBA00022837"/>
    </source>
</evidence>
<dbReference type="GO" id="GO:0005509">
    <property type="term" value="F:calcium ion binding"/>
    <property type="evidence" value="ECO:0007669"/>
    <property type="project" value="UniProtKB-UniRule"/>
</dbReference>
<dbReference type="InterPro" id="IPR002126">
    <property type="entry name" value="Cadherin-like_dom"/>
</dbReference>
<dbReference type="EnsemblMetazoa" id="MESCA002013-RA">
    <property type="protein sequence ID" value="MESCA002013-PA"/>
    <property type="gene ID" value="MESCA002013"/>
</dbReference>
<dbReference type="PANTHER" id="PTHR24025">
    <property type="entry name" value="DESMOGLEIN FAMILY MEMBER"/>
    <property type="match status" value="1"/>
</dbReference>
<evidence type="ECO:0000256" key="6">
    <source>
        <dbReference type="ARBA" id="ARBA00022989"/>
    </source>
</evidence>
<keyword evidence="4 8" id="KW-0106">Calcium</keyword>
<dbReference type="STRING" id="36166.T1GF81"/>
<evidence type="ECO:0000256" key="3">
    <source>
        <dbReference type="ARBA" id="ARBA00022737"/>
    </source>
</evidence>
<comment type="subcellular location">
    <subcellularLocation>
        <location evidence="1">Membrane</location>
    </subcellularLocation>
</comment>
<keyword evidence="11" id="KW-1185">Reference proteome</keyword>
<dbReference type="CDD" id="cd11304">
    <property type="entry name" value="Cadherin_repeat"/>
    <property type="match status" value="2"/>
</dbReference>
<dbReference type="PROSITE" id="PS50268">
    <property type="entry name" value="CADHERIN_2"/>
    <property type="match status" value="2"/>
</dbReference>
<dbReference type="PANTHER" id="PTHR24025:SF23">
    <property type="entry name" value="NEURAL-CADHERIN"/>
    <property type="match status" value="1"/>
</dbReference>
<dbReference type="SUPFAM" id="SSF49313">
    <property type="entry name" value="Cadherin-like"/>
    <property type="match status" value="2"/>
</dbReference>
<dbReference type="Gene3D" id="2.60.40.60">
    <property type="entry name" value="Cadherins"/>
    <property type="match status" value="2"/>
</dbReference>
<dbReference type="InterPro" id="IPR050971">
    <property type="entry name" value="Cadherin-domain_protein"/>
</dbReference>
<reference evidence="11" key="1">
    <citation type="submission" date="2013-02" db="EMBL/GenBank/DDBJ databases">
        <authorList>
            <person name="Hughes D."/>
        </authorList>
    </citation>
    <scope>NUCLEOTIDE SEQUENCE</scope>
    <source>
        <strain>Durham</strain>
        <strain evidence="11">NC isolate 2 -- Noor lab</strain>
    </source>
</reference>
<accession>T1GF81</accession>
<dbReference type="SMART" id="SM00112">
    <property type="entry name" value="CA"/>
    <property type="match status" value="2"/>
</dbReference>
<organism evidence="10 11">
    <name type="scientific">Megaselia scalaris</name>
    <name type="common">Humpbacked fly</name>
    <name type="synonym">Phora scalaris</name>
    <dbReference type="NCBI Taxonomy" id="36166"/>
    <lineage>
        <taxon>Eukaryota</taxon>
        <taxon>Metazoa</taxon>
        <taxon>Ecdysozoa</taxon>
        <taxon>Arthropoda</taxon>
        <taxon>Hexapoda</taxon>
        <taxon>Insecta</taxon>
        <taxon>Pterygota</taxon>
        <taxon>Neoptera</taxon>
        <taxon>Endopterygota</taxon>
        <taxon>Diptera</taxon>
        <taxon>Brachycera</taxon>
        <taxon>Muscomorpha</taxon>
        <taxon>Platypezoidea</taxon>
        <taxon>Phoridae</taxon>
        <taxon>Megaseliini</taxon>
        <taxon>Megaselia</taxon>
    </lineage>
</organism>
<dbReference type="GO" id="GO:0005886">
    <property type="term" value="C:plasma membrane"/>
    <property type="evidence" value="ECO:0007669"/>
    <property type="project" value="InterPro"/>
</dbReference>
<dbReference type="InterPro" id="IPR020894">
    <property type="entry name" value="Cadherin_CS"/>
</dbReference>
<sequence>MIDQTPHDDSKVFSLDPLTGSLTLIKALDYESQKEYILVIQAIDQSKNVTQRLHTTVTALILIQDVNDNRPVFVSPSKDTTITLNSGIQVGQLVTHVLAIDKDTDGDNGRIKYAILSGNDGGHFKMHERTGFVELIKPLPIMRSGEGDINVSFNKFEMVVSATDGGAPLPLEATLNLKFIIHGTSSSPPRFLQSYYYANISEDARPHIDGKSGVVSTRGHFNREHVDKYTIPIYVFETTTSASAAAA</sequence>
<dbReference type="EMBL" id="CAQQ02015765">
    <property type="status" value="NOT_ANNOTATED_CDS"/>
    <property type="molecule type" value="Genomic_DNA"/>
</dbReference>
<dbReference type="Proteomes" id="UP000015102">
    <property type="component" value="Unassembled WGS sequence"/>
</dbReference>
<dbReference type="PROSITE" id="PS00232">
    <property type="entry name" value="CADHERIN_1"/>
    <property type="match status" value="1"/>
</dbReference>
<evidence type="ECO:0000259" key="9">
    <source>
        <dbReference type="PROSITE" id="PS50268"/>
    </source>
</evidence>
<dbReference type="PRINTS" id="PR00205">
    <property type="entry name" value="CADHERIN"/>
</dbReference>
<dbReference type="EMBL" id="CAQQ02015766">
    <property type="status" value="NOT_ANNOTATED_CDS"/>
    <property type="molecule type" value="Genomic_DNA"/>
</dbReference>
<evidence type="ECO:0000256" key="2">
    <source>
        <dbReference type="ARBA" id="ARBA00022692"/>
    </source>
</evidence>
<feature type="domain" description="Cadherin" evidence="9">
    <location>
        <begin position="1"/>
        <end position="73"/>
    </location>
</feature>
<evidence type="ECO:0000256" key="1">
    <source>
        <dbReference type="ARBA" id="ARBA00004370"/>
    </source>
</evidence>
<evidence type="ECO:0000313" key="10">
    <source>
        <dbReference type="EnsemblMetazoa" id="MESCA002013-PA"/>
    </source>
</evidence>
<keyword evidence="3" id="KW-0677">Repeat</keyword>
<dbReference type="InterPro" id="IPR015919">
    <property type="entry name" value="Cadherin-like_sf"/>
</dbReference>
<evidence type="ECO:0000256" key="8">
    <source>
        <dbReference type="PROSITE-ProRule" id="PRU00043"/>
    </source>
</evidence>
<feature type="domain" description="Cadherin" evidence="9">
    <location>
        <begin position="76"/>
        <end position="191"/>
    </location>
</feature>
<keyword evidence="5" id="KW-0130">Cell adhesion</keyword>
<evidence type="ECO:0000313" key="11">
    <source>
        <dbReference type="Proteomes" id="UP000015102"/>
    </source>
</evidence>
<keyword evidence="7" id="KW-0472">Membrane</keyword>
<reference evidence="10" key="2">
    <citation type="submission" date="2015-06" db="UniProtKB">
        <authorList>
            <consortium name="EnsemblMetazoa"/>
        </authorList>
    </citation>
    <scope>IDENTIFICATION</scope>
</reference>
<proteinExistence type="predicted"/>
<dbReference type="HOGENOM" id="CLU_087498_0_0_1"/>
<dbReference type="Pfam" id="PF00028">
    <property type="entry name" value="Cadherin"/>
    <property type="match status" value="2"/>
</dbReference>
<dbReference type="GO" id="GO:0005911">
    <property type="term" value="C:cell-cell junction"/>
    <property type="evidence" value="ECO:0007669"/>
    <property type="project" value="TreeGrafter"/>
</dbReference>
<name>T1GF81_MEGSC</name>
<keyword evidence="2" id="KW-0812">Transmembrane</keyword>
<evidence type="ECO:0000256" key="7">
    <source>
        <dbReference type="ARBA" id="ARBA00023136"/>
    </source>
</evidence>
<keyword evidence="6" id="KW-1133">Transmembrane helix</keyword>
<dbReference type="EMBL" id="CAQQ02015767">
    <property type="status" value="NOT_ANNOTATED_CDS"/>
    <property type="molecule type" value="Genomic_DNA"/>
</dbReference>
<protein>
    <recommendedName>
        <fullName evidence="9">Cadherin domain-containing protein</fullName>
    </recommendedName>
</protein>
<dbReference type="AlphaFoldDB" id="T1GF81"/>